<comment type="caution">
    <text evidence="1">The sequence shown here is derived from an EMBL/GenBank/DDBJ whole genome shotgun (WGS) entry which is preliminary data.</text>
</comment>
<dbReference type="InterPro" id="IPR043129">
    <property type="entry name" value="ATPase_NBD"/>
</dbReference>
<dbReference type="EMBL" id="PCYK01000005">
    <property type="protein sequence ID" value="PIR46228.1"/>
    <property type="molecule type" value="Genomic_DNA"/>
</dbReference>
<sequence>MMQEALLKFFPVPKFLTQPVVGLDVSDNSIKFMELSRRGQGFRLGRWGEWPVPTGLIDGGEIKNPDGFKELLNQFKAKHGFDQVAISLPDDHAYTINLTLPSMKPEEILGSIELQLEEYIPLPAASVVFDFDLVEATPTGPIEVGISALPRTVVEGHEQLFAVAGFDLLSLETQGEALARALTSRQEKKNLLIADLGGNHTAIFWVKNGVVIHASASPIGGEAITQNLQKTLGVDRAAAEKIKINQGMSRADENKNVFEAIIPVVSAIREEMSRRISFWVEKKEGEEETLVDKILLIGGQSSLPGLVEYLSVNLERPIELANPWIKVFPAGTVVPDLSYNESLRYGTAIGLALLNFEQ</sequence>
<gene>
    <name evidence="1" type="ORF">COV08_00855</name>
</gene>
<protein>
    <recommendedName>
        <fullName evidence="3">SHS2 domain-containing protein</fullName>
    </recommendedName>
</protein>
<proteinExistence type="predicted"/>
<organism evidence="1 2">
    <name type="scientific">Candidatus Vogelbacteria bacterium CG10_big_fil_rev_8_21_14_0_10_49_38</name>
    <dbReference type="NCBI Taxonomy" id="1975043"/>
    <lineage>
        <taxon>Bacteria</taxon>
        <taxon>Candidatus Vogeliibacteriota</taxon>
    </lineage>
</organism>
<dbReference type="NCBIfam" id="TIGR01175">
    <property type="entry name" value="pilM"/>
    <property type="match status" value="1"/>
</dbReference>
<dbReference type="PANTHER" id="PTHR32432">
    <property type="entry name" value="CELL DIVISION PROTEIN FTSA-RELATED"/>
    <property type="match status" value="1"/>
</dbReference>
<accession>A0A2H0RIA9</accession>
<dbReference type="Gene3D" id="3.30.1490.300">
    <property type="match status" value="1"/>
</dbReference>
<dbReference type="InterPro" id="IPR050696">
    <property type="entry name" value="FtsA/MreB"/>
</dbReference>
<dbReference type="PANTHER" id="PTHR32432:SF3">
    <property type="entry name" value="ETHANOLAMINE UTILIZATION PROTEIN EUTJ"/>
    <property type="match status" value="1"/>
</dbReference>
<dbReference type="InterPro" id="IPR005883">
    <property type="entry name" value="PilM"/>
</dbReference>
<evidence type="ECO:0000313" key="1">
    <source>
        <dbReference type="EMBL" id="PIR46228.1"/>
    </source>
</evidence>
<evidence type="ECO:0000313" key="2">
    <source>
        <dbReference type="Proteomes" id="UP000230431"/>
    </source>
</evidence>
<dbReference type="CDD" id="cd24049">
    <property type="entry name" value="ASKHA_NBD_PilM"/>
    <property type="match status" value="1"/>
</dbReference>
<dbReference type="Gene3D" id="3.30.420.40">
    <property type="match status" value="2"/>
</dbReference>
<dbReference type="PIRSF" id="PIRSF019169">
    <property type="entry name" value="PilM"/>
    <property type="match status" value="1"/>
</dbReference>
<evidence type="ECO:0008006" key="3">
    <source>
        <dbReference type="Google" id="ProtNLM"/>
    </source>
</evidence>
<dbReference type="Proteomes" id="UP000230431">
    <property type="component" value="Unassembled WGS sequence"/>
</dbReference>
<dbReference type="SUPFAM" id="SSF53067">
    <property type="entry name" value="Actin-like ATPase domain"/>
    <property type="match status" value="2"/>
</dbReference>
<name>A0A2H0RIA9_9BACT</name>
<dbReference type="AlphaFoldDB" id="A0A2H0RIA9"/>
<reference evidence="1 2" key="1">
    <citation type="submission" date="2017-09" db="EMBL/GenBank/DDBJ databases">
        <title>Depth-based differentiation of microbial function through sediment-hosted aquifers and enrichment of novel symbionts in the deep terrestrial subsurface.</title>
        <authorList>
            <person name="Probst A.J."/>
            <person name="Ladd B."/>
            <person name="Jarett J.K."/>
            <person name="Geller-Mcgrath D.E."/>
            <person name="Sieber C.M."/>
            <person name="Emerson J.B."/>
            <person name="Anantharaman K."/>
            <person name="Thomas B.C."/>
            <person name="Malmstrom R."/>
            <person name="Stieglmeier M."/>
            <person name="Klingl A."/>
            <person name="Woyke T."/>
            <person name="Ryan C.M."/>
            <person name="Banfield J.F."/>
        </authorList>
    </citation>
    <scope>NUCLEOTIDE SEQUENCE [LARGE SCALE GENOMIC DNA]</scope>
    <source>
        <strain evidence="1">CG10_big_fil_rev_8_21_14_0_10_49_38</strain>
    </source>
</reference>
<dbReference type="Pfam" id="PF11104">
    <property type="entry name" value="PilM_2"/>
    <property type="match status" value="1"/>
</dbReference>